<proteinExistence type="inferred from homology"/>
<comment type="function">
    <text evidence="7">Catalyzes the decarboxylation of 3-oxo-tetronate 4-phosphate to dihydroxyacetone phosphate (DHAP) and CO(2).</text>
</comment>
<keyword evidence="3" id="KW-0479">Metal-binding</keyword>
<dbReference type="SUPFAM" id="SSF53639">
    <property type="entry name" value="AraD/HMP-PK domain-like"/>
    <property type="match status" value="1"/>
</dbReference>
<protein>
    <recommendedName>
        <fullName evidence="9">3-oxo-tetronate 4-phosphate decarboxylase</fullName>
        <ecNumber evidence="8">4.1.1.104</ecNumber>
    </recommendedName>
</protein>
<dbReference type="GO" id="GO:0016832">
    <property type="term" value="F:aldehyde-lyase activity"/>
    <property type="evidence" value="ECO:0007669"/>
    <property type="project" value="InterPro"/>
</dbReference>
<dbReference type="EMBL" id="QQNH01000016">
    <property type="protein sequence ID" value="RDE08477.1"/>
    <property type="molecule type" value="Genomic_DNA"/>
</dbReference>
<dbReference type="Gene3D" id="3.40.225.10">
    <property type="entry name" value="Class II aldolase/adducin N-terminal domain"/>
    <property type="match status" value="1"/>
</dbReference>
<evidence type="ECO:0000256" key="11">
    <source>
        <dbReference type="ARBA" id="ARBA00048603"/>
    </source>
</evidence>
<dbReference type="NCBIfam" id="NF043034">
    <property type="entry name" value="OxoTetrPhDc"/>
    <property type="match status" value="1"/>
</dbReference>
<dbReference type="InterPro" id="IPR001303">
    <property type="entry name" value="Aldolase_II/adducin_N"/>
</dbReference>
<dbReference type="Proteomes" id="UP000253759">
    <property type="component" value="Unassembled WGS sequence"/>
</dbReference>
<keyword evidence="5" id="KW-0456">Lyase</keyword>
<evidence type="ECO:0000256" key="10">
    <source>
        <dbReference type="ARBA" id="ARBA00047520"/>
    </source>
</evidence>
<comment type="catalytic activity">
    <reaction evidence="10">
        <text>3-dehydro-4-O-phospho-D-erythronate + H(+) = dihydroxyacetone phosphate + CO2</text>
        <dbReference type="Rhea" id="RHEA:52416"/>
        <dbReference type="ChEBI" id="CHEBI:15378"/>
        <dbReference type="ChEBI" id="CHEBI:16526"/>
        <dbReference type="ChEBI" id="CHEBI:57642"/>
        <dbReference type="ChEBI" id="CHEBI:136593"/>
        <dbReference type="EC" id="4.1.1.104"/>
    </reaction>
</comment>
<evidence type="ECO:0000256" key="4">
    <source>
        <dbReference type="ARBA" id="ARBA00022833"/>
    </source>
</evidence>
<feature type="domain" description="Class II aldolase/adducin N-terminal" evidence="12">
    <location>
        <begin position="9"/>
        <end position="189"/>
    </location>
</feature>
<comment type="cofactor">
    <cofactor evidence="1">
        <name>Zn(2+)</name>
        <dbReference type="ChEBI" id="CHEBI:29105"/>
    </cofactor>
</comment>
<dbReference type="InterPro" id="IPR050197">
    <property type="entry name" value="Aldolase_class_II_sugar_metab"/>
</dbReference>
<dbReference type="Pfam" id="PF00596">
    <property type="entry name" value="Aldolase_II"/>
    <property type="match status" value="1"/>
</dbReference>
<comment type="caution">
    <text evidence="13">The sequence shown here is derived from an EMBL/GenBank/DDBJ whole genome shotgun (WGS) entry which is preliminary data.</text>
</comment>
<evidence type="ECO:0000256" key="9">
    <source>
        <dbReference type="ARBA" id="ARBA00044803"/>
    </source>
</evidence>
<evidence type="ECO:0000256" key="3">
    <source>
        <dbReference type="ARBA" id="ARBA00022723"/>
    </source>
</evidence>
<evidence type="ECO:0000256" key="7">
    <source>
        <dbReference type="ARBA" id="ARBA00044745"/>
    </source>
</evidence>
<dbReference type="OrthoDB" id="5291399at2"/>
<dbReference type="SMART" id="SM01007">
    <property type="entry name" value="Aldolase_II"/>
    <property type="match status" value="1"/>
</dbReference>
<keyword evidence="4" id="KW-0862">Zinc</keyword>
<dbReference type="PANTHER" id="PTHR22789">
    <property type="entry name" value="FUCULOSE PHOSPHATE ALDOLASE"/>
    <property type="match status" value="1"/>
</dbReference>
<dbReference type="RefSeq" id="WP_114646316.1">
    <property type="nucleotide sequence ID" value="NZ_QQNH01000016.1"/>
</dbReference>
<dbReference type="GO" id="GO:0005829">
    <property type="term" value="C:cytosol"/>
    <property type="evidence" value="ECO:0007669"/>
    <property type="project" value="TreeGrafter"/>
</dbReference>
<dbReference type="GO" id="GO:0046872">
    <property type="term" value="F:metal ion binding"/>
    <property type="evidence" value="ECO:0007669"/>
    <property type="project" value="UniProtKB-KW"/>
</dbReference>
<sequence length="213" mass="23720">MSREGELRDHIARWGNLLYQRQLAHGSAGNLSARLDDGTFLVTPTNCCLGFLKPEQISRISAEGELLDGEPPSKETFFHLAMYEERPGAQAVVHLHSTYSVAASCLCHEHTKDDVLPPLTAYQIMRVGKLPLVDYYRPGDKALAEAVRLRAREHRAMLLANHGPIVSGASLEQAVYAYEELEETAKLYFILGDRKVAHLNPQAIAEINRVFPS</sequence>
<evidence type="ECO:0000256" key="5">
    <source>
        <dbReference type="ARBA" id="ARBA00023239"/>
    </source>
</evidence>
<dbReference type="PANTHER" id="PTHR22789:SF0">
    <property type="entry name" value="3-OXO-TETRONATE 4-PHOSPHATE DECARBOXYLASE-RELATED"/>
    <property type="match status" value="1"/>
</dbReference>
<evidence type="ECO:0000256" key="1">
    <source>
        <dbReference type="ARBA" id="ARBA00001947"/>
    </source>
</evidence>
<gene>
    <name evidence="13" type="ORF">DVH29_11445</name>
</gene>
<evidence type="ECO:0000256" key="2">
    <source>
        <dbReference type="ARBA" id="ARBA00010037"/>
    </source>
</evidence>
<dbReference type="GO" id="GO:0019323">
    <property type="term" value="P:pentose catabolic process"/>
    <property type="evidence" value="ECO:0007669"/>
    <property type="project" value="InterPro"/>
</dbReference>
<organism evidence="13 14">
    <name type="scientific">Pelagibacterium lacus</name>
    <dbReference type="NCBI Taxonomy" id="2282655"/>
    <lineage>
        <taxon>Bacteria</taxon>
        <taxon>Pseudomonadati</taxon>
        <taxon>Pseudomonadota</taxon>
        <taxon>Alphaproteobacteria</taxon>
        <taxon>Hyphomicrobiales</taxon>
        <taxon>Devosiaceae</taxon>
        <taxon>Pelagibacterium</taxon>
    </lineage>
</organism>
<dbReference type="InterPro" id="IPR036409">
    <property type="entry name" value="Aldolase_II/adducin_N_sf"/>
</dbReference>
<reference evidence="14" key="1">
    <citation type="submission" date="2018-07" db="EMBL/GenBank/DDBJ databases">
        <authorList>
            <person name="Liu B.-T."/>
            <person name="Du Z."/>
        </authorList>
    </citation>
    <scope>NUCLEOTIDE SEQUENCE [LARGE SCALE GENOMIC DNA]</scope>
    <source>
        <strain evidence="14">XYN52</strain>
    </source>
</reference>
<comment type="catalytic activity">
    <reaction evidence="11">
        <text>3-dehydro-4-O-phospho-L-erythronate + H(+) = dihydroxyacetone phosphate + CO2</text>
        <dbReference type="Rhea" id="RHEA:52404"/>
        <dbReference type="ChEBI" id="CHEBI:15378"/>
        <dbReference type="ChEBI" id="CHEBI:16526"/>
        <dbReference type="ChEBI" id="CHEBI:57642"/>
        <dbReference type="ChEBI" id="CHEBI:136592"/>
        <dbReference type="EC" id="4.1.1.104"/>
    </reaction>
</comment>
<dbReference type="EC" id="4.1.1.104" evidence="8"/>
<dbReference type="FunFam" id="3.40.225.10:FF:000008">
    <property type="entry name" value="Sugar aldolase"/>
    <property type="match status" value="1"/>
</dbReference>
<evidence type="ECO:0000256" key="6">
    <source>
        <dbReference type="ARBA" id="ARBA00023277"/>
    </source>
</evidence>
<comment type="similarity">
    <text evidence="2">Belongs to the aldolase class II family. AraD/FucA subfamily.</text>
</comment>
<evidence type="ECO:0000313" key="14">
    <source>
        <dbReference type="Proteomes" id="UP000253759"/>
    </source>
</evidence>
<evidence type="ECO:0000313" key="13">
    <source>
        <dbReference type="EMBL" id="RDE08477.1"/>
    </source>
</evidence>
<keyword evidence="14" id="KW-1185">Reference proteome</keyword>
<dbReference type="InterPro" id="IPR050013">
    <property type="entry name" value="OtnC"/>
</dbReference>
<accession>A0A369W3B3</accession>
<keyword evidence="6" id="KW-0119">Carbohydrate metabolism</keyword>
<dbReference type="NCBIfam" id="NF006000">
    <property type="entry name" value="PRK08130.1"/>
    <property type="match status" value="1"/>
</dbReference>
<evidence type="ECO:0000259" key="12">
    <source>
        <dbReference type="SMART" id="SM01007"/>
    </source>
</evidence>
<dbReference type="AlphaFoldDB" id="A0A369W3B3"/>
<name>A0A369W3B3_9HYPH</name>
<evidence type="ECO:0000256" key="8">
    <source>
        <dbReference type="ARBA" id="ARBA00044772"/>
    </source>
</evidence>